<dbReference type="GO" id="GO:0051321">
    <property type="term" value="P:meiotic cell cycle"/>
    <property type="evidence" value="ECO:0007669"/>
    <property type="project" value="UniProtKB-KW"/>
</dbReference>
<comment type="cofactor">
    <cofactor evidence="1 10">
        <name>a divalent metal cation</name>
        <dbReference type="ChEBI" id="CHEBI:60240"/>
    </cofactor>
</comment>
<dbReference type="GO" id="GO:0006412">
    <property type="term" value="P:translation"/>
    <property type="evidence" value="ECO:0007669"/>
    <property type="project" value="UniProtKB-ARBA"/>
</dbReference>
<dbReference type="Proteomes" id="UP000292447">
    <property type="component" value="Chromosome III"/>
</dbReference>
<dbReference type="GO" id="GO:0070966">
    <property type="term" value="P:nuclear-transcribed mRNA catabolic process, no-go decay"/>
    <property type="evidence" value="ECO:0007669"/>
    <property type="project" value="InterPro"/>
</dbReference>
<gene>
    <name evidence="12" type="primary">MPUL0C07270</name>
    <name evidence="12" type="ORF">METSCH_C07270</name>
</gene>
<dbReference type="Gene3D" id="2.30.30.870">
    <property type="entry name" value="Pelota, domain A"/>
    <property type="match status" value="1"/>
</dbReference>
<feature type="domain" description="eRF1/Pelota-like N-terminal" evidence="11">
    <location>
        <begin position="1"/>
        <end position="129"/>
    </location>
</feature>
<dbReference type="GO" id="GO:1990533">
    <property type="term" value="C:Dom34-Hbs1 complex"/>
    <property type="evidence" value="ECO:0007669"/>
    <property type="project" value="UniProtKB-ARBA"/>
</dbReference>
<dbReference type="AlphaFoldDB" id="A0A4P6XMX5"/>
<dbReference type="GO" id="GO:0070651">
    <property type="term" value="P:nonfunctional rRNA decay"/>
    <property type="evidence" value="ECO:0007669"/>
    <property type="project" value="TreeGrafter"/>
</dbReference>
<evidence type="ECO:0000313" key="13">
    <source>
        <dbReference type="Proteomes" id="UP000292447"/>
    </source>
</evidence>
<keyword evidence="4 10" id="KW-0963">Cytoplasm</keyword>
<dbReference type="Gene3D" id="3.30.1330.30">
    <property type="match status" value="1"/>
</dbReference>
<evidence type="ECO:0000259" key="11">
    <source>
        <dbReference type="SMART" id="SM01194"/>
    </source>
</evidence>
<evidence type="ECO:0000256" key="1">
    <source>
        <dbReference type="ARBA" id="ARBA00001968"/>
    </source>
</evidence>
<keyword evidence="13" id="KW-1185">Reference proteome</keyword>
<dbReference type="SUPFAM" id="SSF159065">
    <property type="entry name" value="Dom34/Pelota N-terminal domain-like"/>
    <property type="match status" value="1"/>
</dbReference>
<dbReference type="STRING" id="2163413.A0A4P6XMX5"/>
<dbReference type="GO" id="GO:0005737">
    <property type="term" value="C:cytoplasm"/>
    <property type="evidence" value="ECO:0007669"/>
    <property type="project" value="UniProtKB-SubCell"/>
</dbReference>
<dbReference type="SUPFAM" id="SSF53137">
    <property type="entry name" value="Translational machinery components"/>
    <property type="match status" value="1"/>
</dbReference>
<keyword evidence="7" id="KW-0498">Mitosis</keyword>
<accession>A0A4P6XMX5</accession>
<dbReference type="Pfam" id="PF03465">
    <property type="entry name" value="eRF1_3"/>
    <property type="match status" value="1"/>
</dbReference>
<dbReference type="GO" id="GO:0046872">
    <property type="term" value="F:metal ion binding"/>
    <property type="evidence" value="ECO:0007669"/>
    <property type="project" value="UniProtKB-KW"/>
</dbReference>
<dbReference type="FunFam" id="2.30.30.870:FF:000001">
    <property type="entry name" value="Protein pelota homolog"/>
    <property type="match status" value="1"/>
</dbReference>
<comment type="function">
    <text evidence="10">Component of the Dom34-Hbs1 complex, a complex that recognizes stalled ribosomes and triggers the No-Go Decay (NGD) pathway (PubMed:20890290). In the Dom34-Hbs1 complex, dom34 recognizes ribosomes stalled at the 3' end of an mRNA and engages stalled ribosomes by destabilizing mRNA in the mRNA channel. Following ribosome-binding, the Dom34-Hbs1 complex promotes the disassembly of stalled ribosomes, followed by degradation of damaged mRNAs as part of the NGD pathway.</text>
</comment>
<dbReference type="GO" id="GO:0070481">
    <property type="term" value="P:nuclear-transcribed mRNA catabolic process, non-stop decay"/>
    <property type="evidence" value="ECO:0007669"/>
    <property type="project" value="InterPro"/>
</dbReference>
<keyword evidence="8" id="KW-0469">Meiosis</keyword>
<dbReference type="InterPro" id="IPR038069">
    <property type="entry name" value="Pelota/DOM34_N"/>
</dbReference>
<name>A0A4P6XMX5_9ASCO</name>
<sequence length="381" mass="42502">MKLLDKTIALEKDKSGLLSLVPQDKEDLWQLYNLVQKGDVVELLSIRNVKKTESGRAERVHVRLKLAVESVDYVPSDETMRIRGKTTEQSEHVPNQSYHTAEVQLNKPLKINKPEWDDVSYGIVLEASSIENKAEVGAVVLQEGVAHLCLVTDKMTVLRNKIEKAIPRKSRGDAGGSAHDKAIAKFLDMVQLTLSRNFDIDKLKVVILASPGFTAQALQKALFDAAIKEDNKTILKNRSKFLVVHSSTGYLQGLEEVLKDPSVQKNLNNTKFAREAAVFEEFQKVLNEDDDRAWYGPKEVVRAVESGAVKCLMLTDSLFRSDDIAVRKHYIALSEDVKSQGGDVYVLSTLHDCGVQLDQLTGAAVLLKYPVDLEEDSDEED</sequence>
<evidence type="ECO:0000256" key="5">
    <source>
        <dbReference type="ARBA" id="ARBA00022618"/>
    </source>
</evidence>
<dbReference type="SUPFAM" id="SSF55315">
    <property type="entry name" value="L30e-like"/>
    <property type="match status" value="1"/>
</dbReference>
<dbReference type="InterPro" id="IPR005141">
    <property type="entry name" value="eRF1_2"/>
</dbReference>
<dbReference type="EMBL" id="CP034458">
    <property type="protein sequence ID" value="QBM88747.1"/>
    <property type="molecule type" value="Genomic_DNA"/>
</dbReference>
<keyword evidence="6 10" id="KW-0479">Metal-binding</keyword>
<dbReference type="PANTHER" id="PTHR10853">
    <property type="entry name" value="PELOTA"/>
    <property type="match status" value="1"/>
</dbReference>
<evidence type="ECO:0000256" key="6">
    <source>
        <dbReference type="ARBA" id="ARBA00022723"/>
    </source>
</evidence>
<evidence type="ECO:0000256" key="10">
    <source>
        <dbReference type="RuleBase" id="RU362019"/>
    </source>
</evidence>
<organism evidence="12 13">
    <name type="scientific">Metschnikowia aff. pulcherrima</name>
    <dbReference type="NCBI Taxonomy" id="2163413"/>
    <lineage>
        <taxon>Eukaryota</taxon>
        <taxon>Fungi</taxon>
        <taxon>Dikarya</taxon>
        <taxon>Ascomycota</taxon>
        <taxon>Saccharomycotina</taxon>
        <taxon>Pichiomycetes</taxon>
        <taxon>Metschnikowiaceae</taxon>
        <taxon>Metschnikowia</taxon>
    </lineage>
</organism>
<dbReference type="Pfam" id="PF26356">
    <property type="entry name" value="Pelota_N"/>
    <property type="match status" value="1"/>
</dbReference>
<proteinExistence type="inferred from homology"/>
<dbReference type="InterPro" id="IPR005142">
    <property type="entry name" value="eRF1_3"/>
</dbReference>
<dbReference type="InterPro" id="IPR042226">
    <property type="entry name" value="eFR1_2_sf"/>
</dbReference>
<dbReference type="PANTHER" id="PTHR10853:SF0">
    <property type="entry name" value="PROTEIN PELOTA HOMOLOG"/>
    <property type="match status" value="1"/>
</dbReference>
<dbReference type="GO" id="GO:0071025">
    <property type="term" value="P:RNA surveillance"/>
    <property type="evidence" value="ECO:0007669"/>
    <property type="project" value="InterPro"/>
</dbReference>
<evidence type="ECO:0000256" key="8">
    <source>
        <dbReference type="ARBA" id="ARBA00023254"/>
    </source>
</evidence>
<evidence type="ECO:0000256" key="2">
    <source>
        <dbReference type="ARBA" id="ARBA00004496"/>
    </source>
</evidence>
<dbReference type="FunFam" id="3.30.420.60:FF:000004">
    <property type="entry name" value="Protein DOM34 homolog"/>
    <property type="match status" value="1"/>
</dbReference>
<evidence type="ECO:0000256" key="9">
    <source>
        <dbReference type="ARBA" id="ARBA00023306"/>
    </source>
</evidence>
<comment type="similarity">
    <text evidence="3 10">Belongs to the eukaryotic release factor 1 family. Pelota subfamily.</text>
</comment>
<evidence type="ECO:0000256" key="4">
    <source>
        <dbReference type="ARBA" id="ARBA00022490"/>
    </source>
</evidence>
<dbReference type="InterPro" id="IPR005140">
    <property type="entry name" value="eRF1_Pelota-like_N"/>
</dbReference>
<evidence type="ECO:0000256" key="3">
    <source>
        <dbReference type="ARBA" id="ARBA00009504"/>
    </source>
</evidence>
<dbReference type="Gene3D" id="3.30.420.60">
    <property type="entry name" value="eRF1 domain 2"/>
    <property type="match status" value="1"/>
</dbReference>
<dbReference type="NCBIfam" id="TIGR00111">
    <property type="entry name" value="pelota"/>
    <property type="match status" value="1"/>
</dbReference>
<evidence type="ECO:0000256" key="7">
    <source>
        <dbReference type="ARBA" id="ARBA00022776"/>
    </source>
</evidence>
<keyword evidence="9" id="KW-0131">Cell cycle</keyword>
<comment type="subcellular location">
    <subcellularLocation>
        <location evidence="2 10">Cytoplasm</location>
    </subcellularLocation>
</comment>
<dbReference type="SMART" id="SM01194">
    <property type="entry name" value="eRF1_1"/>
    <property type="match status" value="1"/>
</dbReference>
<evidence type="ECO:0000313" key="12">
    <source>
        <dbReference type="EMBL" id="QBM88747.1"/>
    </source>
</evidence>
<reference evidence="13" key="1">
    <citation type="submission" date="2019-03" db="EMBL/GenBank/DDBJ databases">
        <title>Snf2 controls pulcherriminic acid biosynthesis and connects pigmentation and antifungal activity of the yeast Metschnikowia pulcherrima.</title>
        <authorList>
            <person name="Gore-Lloyd D."/>
            <person name="Sumann I."/>
            <person name="Brachmann A.O."/>
            <person name="Schneeberger K."/>
            <person name="Ortiz-Merino R.A."/>
            <person name="Moreno-Beltran M."/>
            <person name="Schlaefli M."/>
            <person name="Kirner P."/>
            <person name="Santos Kron A."/>
            <person name="Wolfe K.H."/>
            <person name="Piel J."/>
            <person name="Ahrens C.H."/>
            <person name="Henk D."/>
            <person name="Freimoser F.M."/>
        </authorList>
    </citation>
    <scope>NUCLEOTIDE SEQUENCE [LARGE SCALE GENOMIC DNA]</scope>
    <source>
        <strain evidence="13">APC 1.2</strain>
    </source>
</reference>
<protein>
    <recommendedName>
        <fullName evidence="10">Protein DOM34 homolog</fullName>
    </recommendedName>
</protein>
<dbReference type="InterPro" id="IPR029064">
    <property type="entry name" value="Ribosomal_eL30-like_sf"/>
</dbReference>
<dbReference type="InterPro" id="IPR004405">
    <property type="entry name" value="TF_pelota"/>
</dbReference>
<keyword evidence="5 12" id="KW-0132">Cell division</keyword>
<dbReference type="FunFam" id="3.30.1330.30:FF:000008">
    <property type="entry name" value="Protein pelota homolog"/>
    <property type="match status" value="1"/>
</dbReference>
<dbReference type="InterPro" id="IPR058547">
    <property type="entry name" value="Pelota_N"/>
</dbReference>
<dbReference type="GO" id="GO:0051301">
    <property type="term" value="P:cell division"/>
    <property type="evidence" value="ECO:0007669"/>
    <property type="project" value="UniProtKB-KW"/>
</dbReference>
<dbReference type="GO" id="GO:0032790">
    <property type="term" value="P:ribosome disassembly"/>
    <property type="evidence" value="ECO:0007669"/>
    <property type="project" value="TreeGrafter"/>
</dbReference>
<dbReference type="Pfam" id="PF03464">
    <property type="entry name" value="eRF1_2"/>
    <property type="match status" value="1"/>
</dbReference>